<feature type="domain" description="F-box" evidence="2">
    <location>
        <begin position="1"/>
        <end position="47"/>
    </location>
</feature>
<dbReference type="RefSeq" id="XP_033389044.1">
    <property type="nucleotide sequence ID" value="XM_033526443.1"/>
</dbReference>
<dbReference type="Proteomes" id="UP000799778">
    <property type="component" value="Unassembled WGS sequence"/>
</dbReference>
<organism evidence="3 4">
    <name type="scientific">Aaosphaeria arxii CBS 175.79</name>
    <dbReference type="NCBI Taxonomy" id="1450172"/>
    <lineage>
        <taxon>Eukaryota</taxon>
        <taxon>Fungi</taxon>
        <taxon>Dikarya</taxon>
        <taxon>Ascomycota</taxon>
        <taxon>Pezizomycotina</taxon>
        <taxon>Dothideomycetes</taxon>
        <taxon>Pleosporomycetidae</taxon>
        <taxon>Pleosporales</taxon>
        <taxon>Pleosporales incertae sedis</taxon>
        <taxon>Aaosphaeria</taxon>
    </lineage>
</organism>
<evidence type="ECO:0000259" key="2">
    <source>
        <dbReference type="PROSITE" id="PS50181"/>
    </source>
</evidence>
<dbReference type="GeneID" id="54283840"/>
<keyword evidence="4" id="KW-1185">Reference proteome</keyword>
<name>A0A6A5Y571_9PLEO</name>
<dbReference type="InterPro" id="IPR036322">
    <property type="entry name" value="WD40_repeat_dom_sf"/>
</dbReference>
<feature type="region of interest" description="Disordered" evidence="1">
    <location>
        <begin position="628"/>
        <end position="672"/>
    </location>
</feature>
<dbReference type="InterPro" id="IPR015943">
    <property type="entry name" value="WD40/YVTN_repeat-like_dom_sf"/>
</dbReference>
<evidence type="ECO:0000256" key="1">
    <source>
        <dbReference type="SAM" id="MobiDB-lite"/>
    </source>
</evidence>
<reference evidence="3" key="1">
    <citation type="journal article" date="2020" name="Stud. Mycol.">
        <title>101 Dothideomycetes genomes: a test case for predicting lifestyles and emergence of pathogens.</title>
        <authorList>
            <person name="Haridas S."/>
            <person name="Albert R."/>
            <person name="Binder M."/>
            <person name="Bloem J."/>
            <person name="Labutti K."/>
            <person name="Salamov A."/>
            <person name="Andreopoulos B."/>
            <person name="Baker S."/>
            <person name="Barry K."/>
            <person name="Bills G."/>
            <person name="Bluhm B."/>
            <person name="Cannon C."/>
            <person name="Castanera R."/>
            <person name="Culley D."/>
            <person name="Daum C."/>
            <person name="Ezra D."/>
            <person name="Gonzalez J."/>
            <person name="Henrissat B."/>
            <person name="Kuo A."/>
            <person name="Liang C."/>
            <person name="Lipzen A."/>
            <person name="Lutzoni F."/>
            <person name="Magnuson J."/>
            <person name="Mondo S."/>
            <person name="Nolan M."/>
            <person name="Ohm R."/>
            <person name="Pangilinan J."/>
            <person name="Park H.-J."/>
            <person name="Ramirez L."/>
            <person name="Alfaro M."/>
            <person name="Sun H."/>
            <person name="Tritt A."/>
            <person name="Yoshinaga Y."/>
            <person name="Zwiers L.-H."/>
            <person name="Turgeon B."/>
            <person name="Goodwin S."/>
            <person name="Spatafora J."/>
            <person name="Crous P."/>
            <person name="Grigoriev I."/>
        </authorList>
    </citation>
    <scope>NUCLEOTIDE SEQUENCE</scope>
    <source>
        <strain evidence="3">CBS 175.79</strain>
    </source>
</reference>
<dbReference type="OrthoDB" id="1259151at2759"/>
<evidence type="ECO:0000313" key="3">
    <source>
        <dbReference type="EMBL" id="KAF2020705.1"/>
    </source>
</evidence>
<dbReference type="PROSITE" id="PS50181">
    <property type="entry name" value="FBOX"/>
    <property type="match status" value="1"/>
</dbReference>
<protein>
    <recommendedName>
        <fullName evidence="2">F-box domain-containing protein</fullName>
    </recommendedName>
</protein>
<dbReference type="Gene3D" id="2.130.10.10">
    <property type="entry name" value="YVTN repeat-like/Quinoprotein amine dehydrogenase"/>
    <property type="match status" value="1"/>
</dbReference>
<feature type="compositionally biased region" description="Basic residues" evidence="1">
    <location>
        <begin position="655"/>
        <end position="672"/>
    </location>
</feature>
<dbReference type="AlphaFoldDB" id="A0A6A5Y571"/>
<feature type="compositionally biased region" description="Basic and acidic residues" evidence="1">
    <location>
        <begin position="628"/>
        <end position="647"/>
    </location>
</feature>
<sequence length="672" mass="74235">MVGLNGLPNELLSLVTSHLERTQDVLNLSLASRRLNSFVKLDGWKAFLKGRFGLQGLDSDAQNAVHGLTRLYRSWDRKALTARYIAPRGNVISLNTWSEAAWTGPRGQTMGYRPSIDSYEDTRSSWSDRKEVIAWSAGTNILVRYRDTVPVDQDLKEKGQEEEVPKSPFVWYSHRLPDSREGRDDISALKLLRPHQQHANYKSIVFGTSGGDLSLLQFDPEQKEDRLQSYRTDLDASQPGKLAVGSVAVSDAQDPLLAATLGDTTLALYSISTKDTTDSPIDPTSHVIPTISTNLSGRIWSTNFISEDLLSIGTGPSTEPIQVFAITPGGLSTGPLRKFSLDPKVDAVDGDQTISRHTTSVYPIIPVPAESQGGSERGQTFLSGGYDGIIRLHDMRSPHQFETMYYDVTNDSSIYSLATQGMERVIAGTSMHSMLKVFDLRLSGSHAYSTIPLPTSTTKKPIHRSGDYTVNKIVNDAVAYTGKRPITGGWNLFLNPRNDTRNNNSNHNDPHHRNRRMLQTADSPIYSLSIPSATSPNLYAGVEGAVLSLTFNSIADRHPDPFFADCVKRFPDTGRIDVKKSYNPSGDALNLGMYEQGDENAVIMRLMVQDGIYMGVAKNAQARDPTRFATLDERWGDPGNERDRWSRGQDPGNRRGGHGGRGRGRGRGRRPS</sequence>
<accession>A0A6A5Y571</accession>
<evidence type="ECO:0000313" key="4">
    <source>
        <dbReference type="Proteomes" id="UP000799778"/>
    </source>
</evidence>
<proteinExistence type="predicted"/>
<dbReference type="InterPro" id="IPR001810">
    <property type="entry name" value="F-box_dom"/>
</dbReference>
<dbReference type="SUPFAM" id="SSF50978">
    <property type="entry name" value="WD40 repeat-like"/>
    <property type="match status" value="1"/>
</dbReference>
<gene>
    <name evidence="3" type="ORF">BU24DRAFT_416397</name>
</gene>
<dbReference type="EMBL" id="ML978066">
    <property type="protein sequence ID" value="KAF2020705.1"/>
    <property type="molecule type" value="Genomic_DNA"/>
</dbReference>